<gene>
    <name evidence="2" type="ORF">B296_00002993</name>
</gene>
<sequence length="131" mass="15011">MPRNHVSNDGRIASCTPAQPHEHLIVRKGLDPKVDQTHDRGLRKNEEGYQDKNKKKKKKKKKEEHRSRDICRPYRLCSRILLYATVRLLAFDPTAVARSPPNIEHLYPLASFATTPSRSDCNCVIASHKSQ</sequence>
<feature type="compositionally biased region" description="Basic residues" evidence="1">
    <location>
        <begin position="53"/>
        <end position="63"/>
    </location>
</feature>
<evidence type="ECO:0000313" key="3">
    <source>
        <dbReference type="Proteomes" id="UP000287651"/>
    </source>
</evidence>
<proteinExistence type="predicted"/>
<protein>
    <submittedName>
        <fullName evidence="2">Uncharacterized protein</fullName>
    </submittedName>
</protein>
<reference evidence="2 3" key="1">
    <citation type="journal article" date="2014" name="Agronomy (Basel)">
        <title>A Draft Genome Sequence for Ensete ventricosum, the Drought-Tolerant Tree Against Hunger.</title>
        <authorList>
            <person name="Harrison J."/>
            <person name="Moore K.A."/>
            <person name="Paszkiewicz K."/>
            <person name="Jones T."/>
            <person name="Grant M."/>
            <person name="Ambacheew D."/>
            <person name="Muzemil S."/>
            <person name="Studholme D.J."/>
        </authorList>
    </citation>
    <scope>NUCLEOTIDE SEQUENCE [LARGE SCALE GENOMIC DNA]</scope>
</reference>
<dbReference type="EMBL" id="AMZH03008316">
    <property type="protein sequence ID" value="RRT59223.1"/>
    <property type="molecule type" value="Genomic_DNA"/>
</dbReference>
<feature type="compositionally biased region" description="Basic and acidic residues" evidence="1">
    <location>
        <begin position="20"/>
        <end position="52"/>
    </location>
</feature>
<organism evidence="2 3">
    <name type="scientific">Ensete ventricosum</name>
    <name type="common">Abyssinian banana</name>
    <name type="synonym">Musa ensete</name>
    <dbReference type="NCBI Taxonomy" id="4639"/>
    <lineage>
        <taxon>Eukaryota</taxon>
        <taxon>Viridiplantae</taxon>
        <taxon>Streptophyta</taxon>
        <taxon>Embryophyta</taxon>
        <taxon>Tracheophyta</taxon>
        <taxon>Spermatophyta</taxon>
        <taxon>Magnoliopsida</taxon>
        <taxon>Liliopsida</taxon>
        <taxon>Zingiberales</taxon>
        <taxon>Musaceae</taxon>
        <taxon>Ensete</taxon>
    </lineage>
</organism>
<evidence type="ECO:0000313" key="2">
    <source>
        <dbReference type="EMBL" id="RRT59223.1"/>
    </source>
</evidence>
<dbReference type="AlphaFoldDB" id="A0A426Z5M1"/>
<comment type="caution">
    <text evidence="2">The sequence shown here is derived from an EMBL/GenBank/DDBJ whole genome shotgun (WGS) entry which is preliminary data.</text>
</comment>
<feature type="region of interest" description="Disordered" evidence="1">
    <location>
        <begin position="1"/>
        <end position="68"/>
    </location>
</feature>
<dbReference type="Proteomes" id="UP000287651">
    <property type="component" value="Unassembled WGS sequence"/>
</dbReference>
<accession>A0A426Z5M1</accession>
<name>A0A426Z5M1_ENSVE</name>
<evidence type="ECO:0000256" key="1">
    <source>
        <dbReference type="SAM" id="MobiDB-lite"/>
    </source>
</evidence>